<organism evidence="1 2">
    <name type="scientific">Gracilibacillus pellucidus</name>
    <dbReference type="NCBI Taxonomy" id="3095368"/>
    <lineage>
        <taxon>Bacteria</taxon>
        <taxon>Bacillati</taxon>
        <taxon>Bacillota</taxon>
        <taxon>Bacilli</taxon>
        <taxon>Bacillales</taxon>
        <taxon>Bacillaceae</taxon>
        <taxon>Gracilibacillus</taxon>
    </lineage>
</organism>
<dbReference type="Proteomes" id="UP001277972">
    <property type="component" value="Unassembled WGS sequence"/>
</dbReference>
<proteinExistence type="predicted"/>
<sequence length="588" mass="69196">MRLLEHYQILFQQLNETDVELPITVHCIADLLSCSYRNAKIIIRKLEEENWIIWKSGKGRGNYSTIKLLKNVEALVVNEAKRMITPTSIDESIQLLKKYQINDSIQREFIDWIFHTYLSEQADIKENRISRLHFPSYRSLPILDPAFVCRRSENHLMRHLFSTLITFNQETNEFLPHLAHYWEHNDDCTNWIFYLQKGVRFHHGKEMTAEDVRYSFNRHLTNRSPYRWIVQDIKRITVKHEYMVEFLFSKPSPFFLHVASSLGGSIVPKDNAGTKNMPIGTGPYKVSENTEDKLMINVFNDYFLRRPYLDEIIIYFFPQLYDNAAVLNNFSGPEEMNFYHYPYQGREMHNFEKYTVLDRGSKLLSLNMKQGIIANNRLLRKAIYHLLSPEKMIQDLGGTREKQASHLLEKFEEGPLARSKTVGRKALSESGYNGETLTLISYNGAGNEIDARWIQQELLKEGITVQIKFYIYEQLYTLALDEQADLLLGEQLSYESDLYTYLSALRGNHSFLTQHISTTMKKRLSAIGEREEEAVAFLKQVEKKLILDYGSIHLYRINQFAFYPRYVKGVYFNSLGWTDFTKIWYKER</sequence>
<dbReference type="EMBL" id="JAWZSR010000001">
    <property type="protein sequence ID" value="MDX8044405.1"/>
    <property type="molecule type" value="Genomic_DNA"/>
</dbReference>
<evidence type="ECO:0000313" key="1">
    <source>
        <dbReference type="EMBL" id="MDX8044405.1"/>
    </source>
</evidence>
<comment type="caution">
    <text evidence="1">The sequence shown here is derived from an EMBL/GenBank/DDBJ whole genome shotgun (WGS) entry which is preliminary data.</text>
</comment>
<protein>
    <submittedName>
        <fullName evidence="1">ABC transporter substrate-binding protein</fullName>
    </submittedName>
</protein>
<reference evidence="1" key="1">
    <citation type="submission" date="2023-11" db="EMBL/GenBank/DDBJ databases">
        <title>Gracilibacillus pellucida a moderately halophilic bacterium isolated from saline soil in Xinjiang province.</title>
        <authorList>
            <person name="Zhang Z."/>
            <person name="Tan F."/>
            <person name="Wang Y."/>
            <person name="Xia M."/>
        </authorList>
    </citation>
    <scope>NUCLEOTIDE SEQUENCE</scope>
    <source>
        <strain evidence="1">S3-1-1</strain>
    </source>
</reference>
<gene>
    <name evidence="1" type="ORF">SH601_00260</name>
</gene>
<evidence type="ECO:0000313" key="2">
    <source>
        <dbReference type="Proteomes" id="UP001277972"/>
    </source>
</evidence>
<name>A0ACC6M0H1_9BACI</name>
<accession>A0ACC6M0H1</accession>
<keyword evidence="2" id="KW-1185">Reference proteome</keyword>